<feature type="transmembrane region" description="Helical" evidence="12">
    <location>
        <begin position="75"/>
        <end position="96"/>
    </location>
</feature>
<evidence type="ECO:0000256" key="2">
    <source>
        <dbReference type="ARBA" id="ARBA00004141"/>
    </source>
</evidence>
<dbReference type="AlphaFoldDB" id="A0A8H4LDI5"/>
<feature type="transmembrane region" description="Helical" evidence="12">
    <location>
        <begin position="220"/>
        <end position="239"/>
    </location>
</feature>
<proteinExistence type="predicted"/>
<dbReference type="InterPro" id="IPR045150">
    <property type="entry name" value="CYB561D1/2"/>
</dbReference>
<evidence type="ECO:0000256" key="11">
    <source>
        <dbReference type="SAM" id="MobiDB-lite"/>
    </source>
</evidence>
<evidence type="ECO:0000256" key="7">
    <source>
        <dbReference type="ARBA" id="ARBA00022982"/>
    </source>
</evidence>
<gene>
    <name evidence="14" type="ORF">FALBO_6312</name>
</gene>
<keyword evidence="8 12" id="KW-1133">Transmembrane helix</keyword>
<sequence length="252" mass="27288">MASATGIPERLSSEAEDGAAARETEPLLGRPGDAAQEDGVPMIKNLVLGTGIIAQLGIILLVLLIWASVLTKPLILFSAHPLLQSLAVLSLAQSILSLQPTHTAQQKRIGQRVHASLNLFAFLLLVAGVTIIEYNKFSHNGDHFVSVHGYLGVITSIILLIQYAVGFTMWATPGLYGGEHNAKSIWKYHRWSGYVILTLLLATIVSAVETDYNKNVLKLKLWATLVLAIVTLVGVLPRIQKQKLGFKGPNSN</sequence>
<dbReference type="PANTHER" id="PTHR15422:SF45">
    <property type="entry name" value="CYTOCHROME B561 DOMAIN-CONTAINING PROTEIN"/>
    <property type="match status" value="1"/>
</dbReference>
<keyword evidence="15" id="KW-1185">Reference proteome</keyword>
<comment type="cofactor">
    <cofactor evidence="1">
        <name>heme b</name>
        <dbReference type="ChEBI" id="CHEBI:60344"/>
    </cofactor>
</comment>
<feature type="transmembrane region" description="Helical" evidence="12">
    <location>
        <begin position="147"/>
        <end position="170"/>
    </location>
</feature>
<keyword evidence="9" id="KW-0408">Iron</keyword>
<dbReference type="PANTHER" id="PTHR15422">
    <property type="entry name" value="OS05G0565100 PROTEIN"/>
    <property type="match status" value="1"/>
</dbReference>
<dbReference type="Proteomes" id="UP000554235">
    <property type="component" value="Unassembled WGS sequence"/>
</dbReference>
<reference evidence="14 15" key="1">
    <citation type="submission" date="2020-01" db="EMBL/GenBank/DDBJ databases">
        <title>Identification and distribution of gene clusters putatively required for synthesis of sphingolipid metabolism inhibitors in phylogenetically diverse species of the filamentous fungus Fusarium.</title>
        <authorList>
            <person name="Kim H.-S."/>
            <person name="Busman M."/>
            <person name="Brown D.W."/>
            <person name="Divon H."/>
            <person name="Uhlig S."/>
            <person name="Proctor R.H."/>
        </authorList>
    </citation>
    <scope>NUCLEOTIDE SEQUENCE [LARGE SCALE GENOMIC DNA]</scope>
    <source>
        <strain evidence="14 15">NRRL 20459</strain>
    </source>
</reference>
<evidence type="ECO:0000256" key="1">
    <source>
        <dbReference type="ARBA" id="ARBA00001970"/>
    </source>
</evidence>
<feature type="region of interest" description="Disordered" evidence="11">
    <location>
        <begin position="1"/>
        <end position="34"/>
    </location>
</feature>
<dbReference type="GO" id="GO:0016020">
    <property type="term" value="C:membrane"/>
    <property type="evidence" value="ECO:0007669"/>
    <property type="project" value="UniProtKB-SubCell"/>
</dbReference>
<evidence type="ECO:0000256" key="10">
    <source>
        <dbReference type="ARBA" id="ARBA00023136"/>
    </source>
</evidence>
<name>A0A8H4LDI5_9HYPO</name>
<evidence type="ECO:0000256" key="5">
    <source>
        <dbReference type="ARBA" id="ARBA00022692"/>
    </source>
</evidence>
<dbReference type="SMART" id="SM00665">
    <property type="entry name" value="B561"/>
    <property type="match status" value="1"/>
</dbReference>
<evidence type="ECO:0000259" key="13">
    <source>
        <dbReference type="PROSITE" id="PS50939"/>
    </source>
</evidence>
<dbReference type="InterPro" id="IPR006593">
    <property type="entry name" value="Cyt_b561/ferric_Rdtase_TM"/>
</dbReference>
<keyword evidence="7" id="KW-0249">Electron transport</keyword>
<dbReference type="Pfam" id="PF03188">
    <property type="entry name" value="Cytochrom_B561"/>
    <property type="match status" value="1"/>
</dbReference>
<dbReference type="Gene3D" id="1.20.120.1770">
    <property type="match status" value="1"/>
</dbReference>
<organism evidence="14 15">
    <name type="scientific">Fusarium albosuccineum</name>
    <dbReference type="NCBI Taxonomy" id="1237068"/>
    <lineage>
        <taxon>Eukaryota</taxon>
        <taxon>Fungi</taxon>
        <taxon>Dikarya</taxon>
        <taxon>Ascomycota</taxon>
        <taxon>Pezizomycotina</taxon>
        <taxon>Sordariomycetes</taxon>
        <taxon>Hypocreomycetidae</taxon>
        <taxon>Hypocreales</taxon>
        <taxon>Nectriaceae</taxon>
        <taxon>Fusarium</taxon>
        <taxon>Fusarium decemcellulare species complex</taxon>
    </lineage>
</organism>
<feature type="transmembrane region" description="Helical" evidence="12">
    <location>
        <begin position="191"/>
        <end position="208"/>
    </location>
</feature>
<evidence type="ECO:0000256" key="3">
    <source>
        <dbReference type="ARBA" id="ARBA00022448"/>
    </source>
</evidence>
<keyword evidence="6" id="KW-0479">Metal-binding</keyword>
<feature type="transmembrane region" description="Helical" evidence="12">
    <location>
        <begin position="117"/>
        <end position="135"/>
    </location>
</feature>
<dbReference type="GO" id="GO:0046872">
    <property type="term" value="F:metal ion binding"/>
    <property type="evidence" value="ECO:0007669"/>
    <property type="project" value="UniProtKB-KW"/>
</dbReference>
<keyword evidence="10 12" id="KW-0472">Membrane</keyword>
<protein>
    <submittedName>
        <fullName evidence="14">Cytochrome B-561</fullName>
    </submittedName>
</protein>
<comment type="subcellular location">
    <subcellularLocation>
        <location evidence="2">Membrane</location>
        <topology evidence="2">Multi-pass membrane protein</topology>
    </subcellularLocation>
</comment>
<evidence type="ECO:0000256" key="9">
    <source>
        <dbReference type="ARBA" id="ARBA00023004"/>
    </source>
</evidence>
<feature type="transmembrane region" description="Helical" evidence="12">
    <location>
        <begin position="46"/>
        <end position="69"/>
    </location>
</feature>
<feature type="domain" description="Cytochrome b561" evidence="13">
    <location>
        <begin position="44"/>
        <end position="242"/>
    </location>
</feature>
<evidence type="ECO:0000256" key="4">
    <source>
        <dbReference type="ARBA" id="ARBA00022617"/>
    </source>
</evidence>
<evidence type="ECO:0000313" key="14">
    <source>
        <dbReference type="EMBL" id="KAF4466821.1"/>
    </source>
</evidence>
<dbReference type="CDD" id="cd08761">
    <property type="entry name" value="Cyt_b561_CYB561D2_like"/>
    <property type="match status" value="1"/>
</dbReference>
<evidence type="ECO:0000256" key="12">
    <source>
        <dbReference type="SAM" id="Phobius"/>
    </source>
</evidence>
<dbReference type="OrthoDB" id="432881at2759"/>
<keyword evidence="5 12" id="KW-0812">Transmembrane</keyword>
<comment type="caution">
    <text evidence="14">The sequence shown here is derived from an EMBL/GenBank/DDBJ whole genome shotgun (WGS) entry which is preliminary data.</text>
</comment>
<evidence type="ECO:0000256" key="8">
    <source>
        <dbReference type="ARBA" id="ARBA00022989"/>
    </source>
</evidence>
<dbReference type="GO" id="GO:0140575">
    <property type="term" value="F:transmembrane monodehydroascorbate reductase activity"/>
    <property type="evidence" value="ECO:0007669"/>
    <property type="project" value="InterPro"/>
</dbReference>
<keyword evidence="3" id="KW-0813">Transport</keyword>
<evidence type="ECO:0000256" key="6">
    <source>
        <dbReference type="ARBA" id="ARBA00022723"/>
    </source>
</evidence>
<evidence type="ECO:0000313" key="15">
    <source>
        <dbReference type="Proteomes" id="UP000554235"/>
    </source>
</evidence>
<accession>A0A8H4LDI5</accession>
<dbReference type="EMBL" id="JAADYS010000817">
    <property type="protein sequence ID" value="KAF4466821.1"/>
    <property type="molecule type" value="Genomic_DNA"/>
</dbReference>
<keyword evidence="4" id="KW-0349">Heme</keyword>
<dbReference type="PROSITE" id="PS50939">
    <property type="entry name" value="CYTOCHROME_B561"/>
    <property type="match status" value="1"/>
</dbReference>